<sequence>MGITAGCRGGADPGPRPSAESAEFDRVFTELLPRLQRAAVRMLGDPFGAGDVVHEAYLRIARNPARFLGHPRPYAYAFTAMANVVRDEWRRDRRRLLPYEALEDVGPAGGLAPAGGWGGGCDDPSGGGVAELQARWEVARLLRCLTVKQARAVLLVDLDGYSLEEAAALLGVHRSTLAVTRRRALDRLRNVLERERESPAGSGARRPPDDRPSARPPDRRPERRPDLGPDPPPGHVPGARAGSDAPV</sequence>
<dbReference type="InterPro" id="IPR007627">
    <property type="entry name" value="RNA_pol_sigma70_r2"/>
</dbReference>
<dbReference type="Gene3D" id="1.10.1740.10">
    <property type="match status" value="1"/>
</dbReference>
<evidence type="ECO:0000259" key="7">
    <source>
        <dbReference type="Pfam" id="PF04542"/>
    </source>
</evidence>
<dbReference type="CDD" id="cd06171">
    <property type="entry name" value="Sigma70_r4"/>
    <property type="match status" value="1"/>
</dbReference>
<dbReference type="SUPFAM" id="SSF88659">
    <property type="entry name" value="Sigma3 and sigma4 domains of RNA polymerase sigma factors"/>
    <property type="match status" value="1"/>
</dbReference>
<feature type="region of interest" description="Disordered" evidence="6">
    <location>
        <begin position="192"/>
        <end position="247"/>
    </location>
</feature>
<dbReference type="InterPro" id="IPR013325">
    <property type="entry name" value="RNA_pol_sigma_r2"/>
</dbReference>
<dbReference type="Pfam" id="PF04542">
    <property type="entry name" value="Sigma70_r2"/>
    <property type="match status" value="1"/>
</dbReference>
<feature type="compositionally biased region" description="Basic and acidic residues" evidence="6">
    <location>
        <begin position="206"/>
        <end position="227"/>
    </location>
</feature>
<dbReference type="SUPFAM" id="SSF88946">
    <property type="entry name" value="Sigma2 domain of RNA polymerase sigma factors"/>
    <property type="match status" value="1"/>
</dbReference>
<dbReference type="Gene3D" id="1.10.10.10">
    <property type="entry name" value="Winged helix-like DNA-binding domain superfamily/Winged helix DNA-binding domain"/>
    <property type="match status" value="1"/>
</dbReference>
<dbReference type="Proteomes" id="UP001432222">
    <property type="component" value="Chromosome"/>
</dbReference>
<proteinExistence type="inferred from homology"/>
<evidence type="ECO:0000256" key="3">
    <source>
        <dbReference type="ARBA" id="ARBA00023082"/>
    </source>
</evidence>
<dbReference type="InterPro" id="IPR036388">
    <property type="entry name" value="WH-like_DNA-bd_sf"/>
</dbReference>
<evidence type="ECO:0000313" key="9">
    <source>
        <dbReference type="EMBL" id="WUQ83021.1"/>
    </source>
</evidence>
<feature type="region of interest" description="Disordered" evidence="6">
    <location>
        <begin position="1"/>
        <end position="20"/>
    </location>
</feature>
<gene>
    <name evidence="9" type="ORF">OHA16_08570</name>
</gene>
<reference evidence="9" key="1">
    <citation type="submission" date="2022-10" db="EMBL/GenBank/DDBJ databases">
        <title>The complete genomes of actinobacterial strains from the NBC collection.</title>
        <authorList>
            <person name="Joergensen T.S."/>
            <person name="Alvarez Arevalo M."/>
            <person name="Sterndorff E.B."/>
            <person name="Faurdal D."/>
            <person name="Vuksanovic O."/>
            <person name="Mourched A.-S."/>
            <person name="Charusanti P."/>
            <person name="Shaw S."/>
            <person name="Blin K."/>
            <person name="Weber T."/>
        </authorList>
    </citation>
    <scope>NUCLEOTIDE SEQUENCE</scope>
    <source>
        <strain evidence="9">NBC_00222</strain>
    </source>
</reference>
<keyword evidence="5" id="KW-0804">Transcription</keyword>
<evidence type="ECO:0000256" key="1">
    <source>
        <dbReference type="ARBA" id="ARBA00010641"/>
    </source>
</evidence>
<dbReference type="InterPro" id="IPR014284">
    <property type="entry name" value="RNA_pol_sigma-70_dom"/>
</dbReference>
<dbReference type="RefSeq" id="WP_328954057.1">
    <property type="nucleotide sequence ID" value="NZ_CP108110.1"/>
</dbReference>
<evidence type="ECO:0000313" key="10">
    <source>
        <dbReference type="Proteomes" id="UP001432222"/>
    </source>
</evidence>
<dbReference type="EMBL" id="CP108110">
    <property type="protein sequence ID" value="WUQ83021.1"/>
    <property type="molecule type" value="Genomic_DNA"/>
</dbReference>
<keyword evidence="10" id="KW-1185">Reference proteome</keyword>
<dbReference type="NCBIfam" id="TIGR02937">
    <property type="entry name" value="sigma70-ECF"/>
    <property type="match status" value="1"/>
</dbReference>
<evidence type="ECO:0000256" key="5">
    <source>
        <dbReference type="ARBA" id="ARBA00023163"/>
    </source>
</evidence>
<dbReference type="Pfam" id="PF08281">
    <property type="entry name" value="Sigma70_r4_2"/>
    <property type="match status" value="1"/>
</dbReference>
<evidence type="ECO:0000259" key="8">
    <source>
        <dbReference type="Pfam" id="PF08281"/>
    </source>
</evidence>
<feature type="domain" description="RNA polymerase sigma-70 region 2" evidence="7">
    <location>
        <begin position="28"/>
        <end position="95"/>
    </location>
</feature>
<evidence type="ECO:0000256" key="2">
    <source>
        <dbReference type="ARBA" id="ARBA00023015"/>
    </source>
</evidence>
<dbReference type="PANTHER" id="PTHR43133:SF50">
    <property type="entry name" value="ECF RNA POLYMERASE SIGMA FACTOR SIGM"/>
    <property type="match status" value="1"/>
</dbReference>
<evidence type="ECO:0000256" key="4">
    <source>
        <dbReference type="ARBA" id="ARBA00023125"/>
    </source>
</evidence>
<feature type="domain" description="RNA polymerase sigma factor 70 region 4 type 2" evidence="8">
    <location>
        <begin position="137"/>
        <end position="188"/>
    </location>
</feature>
<dbReference type="InterPro" id="IPR013249">
    <property type="entry name" value="RNA_pol_sigma70_r4_t2"/>
</dbReference>
<accession>A0ABZ1TVQ3</accession>
<evidence type="ECO:0000256" key="6">
    <source>
        <dbReference type="SAM" id="MobiDB-lite"/>
    </source>
</evidence>
<keyword evidence="4" id="KW-0238">DNA-binding</keyword>
<comment type="similarity">
    <text evidence="1">Belongs to the sigma-70 factor family. ECF subfamily.</text>
</comment>
<name>A0ABZ1TVQ3_9ACTN</name>
<organism evidence="9 10">
    <name type="scientific">Kitasatospora purpeofusca</name>
    <dbReference type="NCBI Taxonomy" id="67352"/>
    <lineage>
        <taxon>Bacteria</taxon>
        <taxon>Bacillati</taxon>
        <taxon>Actinomycetota</taxon>
        <taxon>Actinomycetes</taxon>
        <taxon>Kitasatosporales</taxon>
        <taxon>Streptomycetaceae</taxon>
        <taxon>Kitasatospora</taxon>
    </lineage>
</organism>
<keyword evidence="3" id="KW-0731">Sigma factor</keyword>
<dbReference type="PANTHER" id="PTHR43133">
    <property type="entry name" value="RNA POLYMERASE ECF-TYPE SIGMA FACTO"/>
    <property type="match status" value="1"/>
</dbReference>
<dbReference type="InterPro" id="IPR013324">
    <property type="entry name" value="RNA_pol_sigma_r3/r4-like"/>
</dbReference>
<keyword evidence="2" id="KW-0805">Transcription regulation</keyword>
<protein>
    <submittedName>
        <fullName evidence="9">RNA polymerase sigma factor</fullName>
    </submittedName>
</protein>
<dbReference type="InterPro" id="IPR039425">
    <property type="entry name" value="RNA_pol_sigma-70-like"/>
</dbReference>